<comment type="caution">
    <text evidence="1">The sequence shown here is derived from an EMBL/GenBank/DDBJ whole genome shotgun (WGS) entry which is preliminary data.</text>
</comment>
<organism evidence="1 2">
    <name type="scientific">Fusarium decemcellulare</name>
    <dbReference type="NCBI Taxonomy" id="57161"/>
    <lineage>
        <taxon>Eukaryota</taxon>
        <taxon>Fungi</taxon>
        <taxon>Dikarya</taxon>
        <taxon>Ascomycota</taxon>
        <taxon>Pezizomycotina</taxon>
        <taxon>Sordariomycetes</taxon>
        <taxon>Hypocreomycetidae</taxon>
        <taxon>Hypocreales</taxon>
        <taxon>Nectriaceae</taxon>
        <taxon>Fusarium</taxon>
        <taxon>Fusarium decemcellulare species complex</taxon>
    </lineage>
</organism>
<dbReference type="EMBL" id="JANRMS010002642">
    <property type="protein sequence ID" value="KAJ3521571.1"/>
    <property type="molecule type" value="Genomic_DNA"/>
</dbReference>
<reference evidence="1" key="1">
    <citation type="submission" date="2022-08" db="EMBL/GenBank/DDBJ databases">
        <title>Genome Sequence of Fusarium decemcellulare.</title>
        <authorList>
            <person name="Buettner E."/>
        </authorList>
    </citation>
    <scope>NUCLEOTIDE SEQUENCE</scope>
    <source>
        <strain evidence="1">Babe19</strain>
    </source>
</reference>
<dbReference type="Proteomes" id="UP001148629">
    <property type="component" value="Unassembled WGS sequence"/>
</dbReference>
<sequence length="147" mass="15981">MHFATLFTAVAALASTSVALPTAENSDNVDKRTMIPNQVSVNVIAVKGMVPGQTKQDIVVPLGKLTYFKDVQFTELRIKSINKVAPVPMPDINKIVCQRFRDEFGAQTGSEAFTVKKGTVVDTNAIPLGWVLCYMTGYWLTDEGAGN</sequence>
<accession>A0ACC1RLZ7</accession>
<evidence type="ECO:0000313" key="1">
    <source>
        <dbReference type="EMBL" id="KAJ3521571.1"/>
    </source>
</evidence>
<evidence type="ECO:0000313" key="2">
    <source>
        <dbReference type="Proteomes" id="UP001148629"/>
    </source>
</evidence>
<gene>
    <name evidence="1" type="ORF">NM208_g13228</name>
</gene>
<keyword evidence="2" id="KW-1185">Reference proteome</keyword>
<proteinExistence type="predicted"/>
<protein>
    <submittedName>
        <fullName evidence="1">Uncharacterized protein</fullName>
    </submittedName>
</protein>
<name>A0ACC1RLZ7_9HYPO</name>